<dbReference type="GO" id="GO:0008961">
    <property type="term" value="F:phosphatidylglycerol-prolipoprotein diacylglyceryl transferase activity"/>
    <property type="evidence" value="ECO:0007669"/>
    <property type="project" value="InterPro"/>
</dbReference>
<dbReference type="GO" id="GO:0005886">
    <property type="term" value="C:plasma membrane"/>
    <property type="evidence" value="ECO:0007669"/>
    <property type="project" value="InterPro"/>
</dbReference>
<gene>
    <name evidence="8" type="ORF">A2261_02735</name>
</gene>
<evidence type="ECO:0000256" key="2">
    <source>
        <dbReference type="ARBA" id="ARBA00022475"/>
    </source>
</evidence>
<evidence type="ECO:0000256" key="3">
    <source>
        <dbReference type="ARBA" id="ARBA00022679"/>
    </source>
</evidence>
<dbReference type="Pfam" id="PF01790">
    <property type="entry name" value="LGT"/>
    <property type="match status" value="1"/>
</dbReference>
<evidence type="ECO:0000256" key="5">
    <source>
        <dbReference type="ARBA" id="ARBA00022989"/>
    </source>
</evidence>
<name>A0A1F6NL79_9BACT</name>
<dbReference type="AlphaFoldDB" id="A0A1F6NL79"/>
<evidence type="ECO:0000313" key="9">
    <source>
        <dbReference type="Proteomes" id="UP000177803"/>
    </source>
</evidence>
<feature type="transmembrane region" description="Helical" evidence="7">
    <location>
        <begin position="194"/>
        <end position="213"/>
    </location>
</feature>
<evidence type="ECO:0000256" key="6">
    <source>
        <dbReference type="ARBA" id="ARBA00023136"/>
    </source>
</evidence>
<feature type="transmembrane region" description="Helical" evidence="7">
    <location>
        <begin position="121"/>
        <end position="145"/>
    </location>
</feature>
<evidence type="ECO:0000256" key="1">
    <source>
        <dbReference type="ARBA" id="ARBA00007150"/>
    </source>
</evidence>
<keyword evidence="2" id="KW-1003">Cell membrane</keyword>
<dbReference type="PANTHER" id="PTHR30589">
    <property type="entry name" value="PROLIPOPROTEIN DIACYLGLYCERYL TRANSFERASE"/>
    <property type="match status" value="1"/>
</dbReference>
<feature type="transmembrane region" description="Helical" evidence="7">
    <location>
        <begin position="168"/>
        <end position="187"/>
    </location>
</feature>
<dbReference type="InterPro" id="IPR001640">
    <property type="entry name" value="Lgt"/>
</dbReference>
<accession>A0A1F6NL79</accession>
<dbReference type="PANTHER" id="PTHR30589:SF0">
    <property type="entry name" value="PHOSPHATIDYLGLYCEROL--PROLIPOPROTEIN DIACYLGLYCERYL TRANSFERASE"/>
    <property type="match status" value="1"/>
</dbReference>
<comment type="similarity">
    <text evidence="1">Belongs to the Lgt family.</text>
</comment>
<evidence type="ECO:0008006" key="10">
    <source>
        <dbReference type="Google" id="ProtNLM"/>
    </source>
</evidence>
<feature type="transmembrane region" description="Helical" evidence="7">
    <location>
        <begin position="86"/>
        <end position="109"/>
    </location>
</feature>
<keyword evidence="4 7" id="KW-0812">Transmembrane</keyword>
<evidence type="ECO:0000256" key="7">
    <source>
        <dbReference type="SAM" id="Phobius"/>
    </source>
</evidence>
<organism evidence="8 9">
    <name type="scientific">Candidatus Magasanikbacteria bacterium RIFOXYA2_FULL_44_8</name>
    <dbReference type="NCBI Taxonomy" id="1798696"/>
    <lineage>
        <taxon>Bacteria</taxon>
        <taxon>Candidatus Magasanikiibacteriota</taxon>
    </lineage>
</organism>
<feature type="transmembrane region" description="Helical" evidence="7">
    <location>
        <begin position="233"/>
        <end position="251"/>
    </location>
</feature>
<evidence type="ECO:0000256" key="4">
    <source>
        <dbReference type="ARBA" id="ARBA00022692"/>
    </source>
</evidence>
<comment type="caution">
    <text evidence="8">The sequence shown here is derived from an EMBL/GenBank/DDBJ whole genome shotgun (WGS) entry which is preliminary data.</text>
</comment>
<feature type="transmembrane region" description="Helical" evidence="7">
    <location>
        <begin position="49"/>
        <end position="74"/>
    </location>
</feature>
<dbReference type="EMBL" id="MFQR01000015">
    <property type="protein sequence ID" value="OGH84520.1"/>
    <property type="molecule type" value="Genomic_DNA"/>
</dbReference>
<sequence>MLPYFTWHQISLGPITIQVWGLLVALGFAAGVVWAYIWARKYFLSEQVILDLALWTLIGGFVFARLFFVVFYSFDYFYQYPIDIFKIWLGGASSLGGFFGAGVAMYLFAKFRRFSWKELAPYVDILTFGLWLGWGIGRMGCFLIHDHPGRLSNFLLAVNFPAGARHDLGLYDSLLALCIFVFLLCLFKKIVKRGWGKVLFITFAMYALVRFWLDFLRAQDLPGADARYWLLTPMQWAILVGFGLLTFWLGWRKIGQSKNGEVA</sequence>
<reference evidence="8 9" key="1">
    <citation type="journal article" date="2016" name="Nat. Commun.">
        <title>Thousands of microbial genomes shed light on interconnected biogeochemical processes in an aquifer system.</title>
        <authorList>
            <person name="Anantharaman K."/>
            <person name="Brown C.T."/>
            <person name="Hug L.A."/>
            <person name="Sharon I."/>
            <person name="Castelle C.J."/>
            <person name="Probst A.J."/>
            <person name="Thomas B.C."/>
            <person name="Singh A."/>
            <person name="Wilkins M.J."/>
            <person name="Karaoz U."/>
            <person name="Brodie E.L."/>
            <person name="Williams K.H."/>
            <person name="Hubbard S.S."/>
            <person name="Banfield J.F."/>
        </authorList>
    </citation>
    <scope>NUCLEOTIDE SEQUENCE [LARGE SCALE GENOMIC DNA]</scope>
</reference>
<keyword evidence="5 7" id="KW-1133">Transmembrane helix</keyword>
<dbReference type="Proteomes" id="UP000177803">
    <property type="component" value="Unassembled WGS sequence"/>
</dbReference>
<evidence type="ECO:0000313" key="8">
    <source>
        <dbReference type="EMBL" id="OGH84520.1"/>
    </source>
</evidence>
<proteinExistence type="inferred from homology"/>
<dbReference type="GO" id="GO:0042158">
    <property type="term" value="P:lipoprotein biosynthetic process"/>
    <property type="evidence" value="ECO:0007669"/>
    <property type="project" value="InterPro"/>
</dbReference>
<feature type="transmembrane region" description="Helical" evidence="7">
    <location>
        <begin position="15"/>
        <end position="37"/>
    </location>
</feature>
<protein>
    <recommendedName>
        <fullName evidence="10">Phosphatidylglycerol--prolipoprotein diacylglyceryl transferase</fullName>
    </recommendedName>
</protein>
<keyword evidence="6 7" id="KW-0472">Membrane</keyword>
<keyword evidence="3" id="KW-0808">Transferase</keyword>